<feature type="domain" description="PAS" evidence="4">
    <location>
        <begin position="6"/>
        <end position="83"/>
    </location>
</feature>
<dbReference type="EMBL" id="CP106753">
    <property type="protein sequence ID" value="UXY15392.1"/>
    <property type="molecule type" value="Genomic_DNA"/>
</dbReference>
<dbReference type="SUPFAM" id="SSF55785">
    <property type="entry name" value="PYP-like sensor domain (PAS domain)"/>
    <property type="match status" value="2"/>
</dbReference>
<reference evidence="6" key="1">
    <citation type="submission" date="2022-10" db="EMBL/GenBank/DDBJ databases">
        <title>Chitiniphilus purpureus sp. nov., a novel chitin-degrading bacterium isolated from crawfish pond sediment.</title>
        <authorList>
            <person name="Li K."/>
        </authorList>
    </citation>
    <scope>NUCLEOTIDE SEQUENCE</scope>
    <source>
        <strain evidence="6">CD1</strain>
    </source>
</reference>
<keyword evidence="7" id="KW-1185">Reference proteome</keyword>
<dbReference type="SUPFAM" id="SSF55874">
    <property type="entry name" value="ATPase domain of HSP90 chaperone/DNA topoisomerase II/histidine kinase"/>
    <property type="match status" value="1"/>
</dbReference>
<keyword evidence="2" id="KW-0418">Kinase</keyword>
<dbReference type="Pfam" id="PF07730">
    <property type="entry name" value="HisKA_3"/>
    <property type="match status" value="1"/>
</dbReference>
<dbReference type="Pfam" id="PF08448">
    <property type="entry name" value="PAS_4"/>
    <property type="match status" value="1"/>
</dbReference>
<dbReference type="Gene3D" id="1.20.5.1930">
    <property type="match status" value="1"/>
</dbReference>
<feature type="domain" description="PAC" evidence="5">
    <location>
        <begin position="253"/>
        <end position="309"/>
    </location>
</feature>
<dbReference type="InterPro" id="IPR036890">
    <property type="entry name" value="HATPase_C_sf"/>
</dbReference>
<dbReference type="Pfam" id="PF02518">
    <property type="entry name" value="HATPase_c"/>
    <property type="match status" value="1"/>
</dbReference>
<sequence length="548" mass="60778">MPHTADPMDYQAFFDAAPAPLLVMDRDFVIIAANRAYLAVTGRPASTLIGRYLFEAYPCAPDALDDAAQRQLQRSLERVRDHGVGDVIPLLHYKILLYQEDDRPVFDDRYWSCAHVPVHGPDGSVVQVIQLVEDITALQRLKLNRTATRHSALPATLSGQVLRRAEQMQQLNDLLNAESRHLRRLFAQAPGFMCVLRGPTHVFELTNEAFSRLVGARPLLGRPVREALAELRPRSLLDALDRVFATGQPFVARGLSARLRRNAKDGGPVQVFVDLVCQPVVEQDGHVSGIFVQGHDITEQKQIEDELARYREVLEQRVQERTHKLSELAGYLQRVSEDERHRLARELHDELGSLLTAIKLDLSWIKRQLTGAAPAVLEKLVRALSLLDDGIAMKRRLIEDLRPSALRHLGLRDALAMLLDEQGARNGWQVQFDVGSGLLPPEDDAALALYRIAQEALTNVAKYAQATTLQVTLGTQDGWSVLTVRDDGVGFDPADLRARPIGHHGLIGMEQRVLAFGGEFKVRSQPGQGTAILARIPATPSMPPAADA</sequence>
<dbReference type="PROSITE" id="PS50113">
    <property type="entry name" value="PAC"/>
    <property type="match status" value="1"/>
</dbReference>
<dbReference type="InterPro" id="IPR013767">
    <property type="entry name" value="PAS_fold"/>
</dbReference>
<dbReference type="RefSeq" id="WP_263124799.1">
    <property type="nucleotide sequence ID" value="NZ_CP106753.1"/>
</dbReference>
<dbReference type="InterPro" id="IPR013656">
    <property type="entry name" value="PAS_4"/>
</dbReference>
<protein>
    <submittedName>
        <fullName evidence="6">PAS domain-containing protein</fullName>
    </submittedName>
</protein>
<dbReference type="CDD" id="cd16917">
    <property type="entry name" value="HATPase_UhpB-NarQ-NarX-like"/>
    <property type="match status" value="1"/>
</dbReference>
<dbReference type="PROSITE" id="PS50112">
    <property type="entry name" value="PAS"/>
    <property type="match status" value="1"/>
</dbReference>
<dbReference type="InterPro" id="IPR050482">
    <property type="entry name" value="Sensor_HK_TwoCompSys"/>
</dbReference>
<proteinExistence type="predicted"/>
<evidence type="ECO:0000313" key="7">
    <source>
        <dbReference type="Proteomes" id="UP001061302"/>
    </source>
</evidence>
<dbReference type="PANTHER" id="PTHR24421">
    <property type="entry name" value="NITRATE/NITRITE SENSOR PROTEIN NARX-RELATED"/>
    <property type="match status" value="1"/>
</dbReference>
<evidence type="ECO:0000313" key="6">
    <source>
        <dbReference type="EMBL" id="UXY15392.1"/>
    </source>
</evidence>
<dbReference type="InterPro" id="IPR011712">
    <property type="entry name" value="Sig_transdc_His_kin_sub3_dim/P"/>
</dbReference>
<dbReference type="InterPro" id="IPR000014">
    <property type="entry name" value="PAS"/>
</dbReference>
<evidence type="ECO:0000259" key="4">
    <source>
        <dbReference type="PROSITE" id="PS50112"/>
    </source>
</evidence>
<dbReference type="Pfam" id="PF00989">
    <property type="entry name" value="PAS"/>
    <property type="match status" value="1"/>
</dbReference>
<dbReference type="Gene3D" id="3.30.450.20">
    <property type="entry name" value="PAS domain"/>
    <property type="match status" value="2"/>
</dbReference>
<dbReference type="Gene3D" id="3.30.565.10">
    <property type="entry name" value="Histidine kinase-like ATPase, C-terminal domain"/>
    <property type="match status" value="1"/>
</dbReference>
<keyword evidence="3" id="KW-0902">Two-component regulatory system</keyword>
<evidence type="ECO:0000256" key="3">
    <source>
        <dbReference type="ARBA" id="ARBA00023012"/>
    </source>
</evidence>
<dbReference type="Proteomes" id="UP001061302">
    <property type="component" value="Chromosome"/>
</dbReference>
<evidence type="ECO:0000256" key="1">
    <source>
        <dbReference type="ARBA" id="ARBA00022679"/>
    </source>
</evidence>
<accession>A0ABY6DN06</accession>
<organism evidence="6 7">
    <name type="scientific">Chitiniphilus purpureus</name>
    <dbReference type="NCBI Taxonomy" id="2981137"/>
    <lineage>
        <taxon>Bacteria</taxon>
        <taxon>Pseudomonadati</taxon>
        <taxon>Pseudomonadota</taxon>
        <taxon>Betaproteobacteria</taxon>
        <taxon>Neisseriales</taxon>
        <taxon>Chitinibacteraceae</taxon>
        <taxon>Chitiniphilus</taxon>
    </lineage>
</organism>
<dbReference type="SMART" id="SM00091">
    <property type="entry name" value="PAS"/>
    <property type="match status" value="2"/>
</dbReference>
<evidence type="ECO:0000256" key="2">
    <source>
        <dbReference type="ARBA" id="ARBA00022777"/>
    </source>
</evidence>
<dbReference type="SMART" id="SM00387">
    <property type="entry name" value="HATPase_c"/>
    <property type="match status" value="1"/>
</dbReference>
<keyword evidence="1" id="KW-0808">Transferase</keyword>
<dbReference type="InterPro" id="IPR000700">
    <property type="entry name" value="PAS-assoc_C"/>
</dbReference>
<gene>
    <name evidence="6" type="ORF">N8I74_19105</name>
</gene>
<name>A0ABY6DN06_9NEIS</name>
<dbReference type="InterPro" id="IPR003594">
    <property type="entry name" value="HATPase_dom"/>
</dbReference>
<dbReference type="InterPro" id="IPR035965">
    <property type="entry name" value="PAS-like_dom_sf"/>
</dbReference>
<dbReference type="CDD" id="cd00130">
    <property type="entry name" value="PAS"/>
    <property type="match status" value="1"/>
</dbReference>
<evidence type="ECO:0000259" key="5">
    <source>
        <dbReference type="PROSITE" id="PS50113"/>
    </source>
</evidence>